<evidence type="ECO:0000256" key="1">
    <source>
        <dbReference type="SAM" id="MobiDB-lite"/>
    </source>
</evidence>
<dbReference type="PANTHER" id="PTHR34987">
    <property type="entry name" value="C, PUTATIVE (AFU_ORTHOLOGUE AFUA_3G02880)-RELATED"/>
    <property type="match status" value="1"/>
</dbReference>
<dbReference type="InterPro" id="IPR008928">
    <property type="entry name" value="6-hairpin_glycosidase_sf"/>
</dbReference>
<dbReference type="PANTHER" id="PTHR34987:SF2">
    <property type="entry name" value="B, PUTATIVE (AFU_ORTHOLOGUE AFUA_7G05040)-RELATED"/>
    <property type="match status" value="1"/>
</dbReference>
<dbReference type="Gene3D" id="2.60.120.260">
    <property type="entry name" value="Galactose-binding domain-like"/>
    <property type="match status" value="2"/>
</dbReference>
<feature type="domain" description="Alpha-L-rhamnosidase C-terminal" evidence="3">
    <location>
        <begin position="730"/>
        <end position="801"/>
    </location>
</feature>
<dbReference type="EMBL" id="SSOB01000037">
    <property type="protein sequence ID" value="THF74832.1"/>
    <property type="molecule type" value="Genomic_DNA"/>
</dbReference>
<comment type="caution">
    <text evidence="4">The sequence shown here is derived from an EMBL/GenBank/DDBJ whole genome shotgun (WGS) entry which is preliminary data.</text>
</comment>
<dbReference type="Pfam" id="PF17389">
    <property type="entry name" value="Bac_rhamnosid6H"/>
    <property type="match status" value="1"/>
</dbReference>
<gene>
    <name evidence="4" type="ORF">E6C55_23920</name>
</gene>
<dbReference type="Gene3D" id="2.60.420.10">
    <property type="entry name" value="Maltose phosphorylase, domain 3"/>
    <property type="match status" value="1"/>
</dbReference>
<evidence type="ECO:0000259" key="3">
    <source>
        <dbReference type="Pfam" id="PF17390"/>
    </source>
</evidence>
<feature type="domain" description="Alpha-L-rhamnosidase six-hairpin glycosidase" evidence="2">
    <location>
        <begin position="400"/>
        <end position="727"/>
    </location>
</feature>
<dbReference type="Proteomes" id="UP000310636">
    <property type="component" value="Unassembled WGS sequence"/>
</dbReference>
<dbReference type="SUPFAM" id="SSF48208">
    <property type="entry name" value="Six-hairpin glycosidases"/>
    <property type="match status" value="1"/>
</dbReference>
<accession>A0A4S4BQF8</accession>
<dbReference type="InterPro" id="IPR012341">
    <property type="entry name" value="6hp_glycosidase-like_sf"/>
</dbReference>
<sequence>MPHMPVKKISRDRHPFEDHERERSETLLPWEYDDYWPSAWIRHPGRHEPPFVSAFALRFEALQGDTVVVHVSADERYELYYDGERVGRGSERGGKSNWFYESYEFDIRPGAHTLAARVWSLGKLKPWAQATIGPGFILAPESERWTGVIGTGNAQWQSKRLRGYGFAEVASKGIGTGAKLLLDGSLHDWGFERGEGDGWMTAEPLHSGNNGYVYTSADSKHIMQPSGLPPMLEQPITGVDVRYVASADSLETSDAAIERSLHLPEESGSWSALLNAGQPLLVPPRTGRRIVIDMDNYYCLYPELVTSGGAGSAIRLRFAEALYRREGNRVVKRNRNDIEDCRFVGIGDTFLPDGGDRRRWGTLWWHAGRYAELTVITADEPLWIQAVVLTETRYPLRIESEFRCSDDRWNAFVPIALRSQELCMHETYMDCPYWEQMMYVGDSRLEALLQYVLTKDDRLTVKSLQMFERSRRNPTGLVACAWPDGSGKIIPSFCFWWVLMVYDYALWRGDRSVLAGLLPGVRDVLERLLLRSEDGLLRSPRGWNFMDWQAEWPGGIPPHGGEEISGIYNWLAVCALKQTAAVERYMGEEELASRWERLAAALAEAADRAFWNEERGLYADDRKMGAYSEHAQCMALLSGSIGQERARRVEVGLAQDSRLTRTSIFFAHYLFEVYSLLEGGSLPMDRLGQWFELESRGFRTTPEVFEDETRSDCHAWGAHPLYHFYATVLGIRPSSMGFAEVAITPRLGDLREAEGEMVHPLGVIRVRFARDDEGGLSGIVELPEGLQGFVYANGEQVRLRAGKMKVDFTGRKV</sequence>
<dbReference type="Gene3D" id="1.50.10.10">
    <property type="match status" value="1"/>
</dbReference>
<dbReference type="GO" id="GO:0005975">
    <property type="term" value="P:carbohydrate metabolic process"/>
    <property type="evidence" value="ECO:0007669"/>
    <property type="project" value="InterPro"/>
</dbReference>
<dbReference type="OrthoDB" id="9815108at2"/>
<keyword evidence="5" id="KW-1185">Reference proteome</keyword>
<dbReference type="Pfam" id="PF17390">
    <property type="entry name" value="Bac_rhamnosid_C"/>
    <property type="match status" value="1"/>
</dbReference>
<feature type="compositionally biased region" description="Basic residues" evidence="1">
    <location>
        <begin position="1"/>
        <end position="11"/>
    </location>
</feature>
<evidence type="ECO:0000313" key="5">
    <source>
        <dbReference type="Proteomes" id="UP000310636"/>
    </source>
</evidence>
<dbReference type="InterPro" id="IPR035396">
    <property type="entry name" value="Bac_rhamnosid6H"/>
</dbReference>
<proteinExistence type="predicted"/>
<evidence type="ECO:0000259" key="2">
    <source>
        <dbReference type="Pfam" id="PF17389"/>
    </source>
</evidence>
<organism evidence="4 5">
    <name type="scientific">Cohnella fermenti</name>
    <dbReference type="NCBI Taxonomy" id="2565925"/>
    <lineage>
        <taxon>Bacteria</taxon>
        <taxon>Bacillati</taxon>
        <taxon>Bacillota</taxon>
        <taxon>Bacilli</taxon>
        <taxon>Bacillales</taxon>
        <taxon>Paenibacillaceae</taxon>
        <taxon>Cohnella</taxon>
    </lineage>
</organism>
<name>A0A4S4BQF8_9BACL</name>
<dbReference type="RefSeq" id="WP_136372345.1">
    <property type="nucleotide sequence ID" value="NZ_SSOB01000037.1"/>
</dbReference>
<reference evidence="4 5" key="1">
    <citation type="submission" date="2019-04" db="EMBL/GenBank/DDBJ databases">
        <title>Cohnella sp. nov. isolated from preserved vegetables.</title>
        <authorList>
            <person name="Lin S.-Y."/>
            <person name="Hung M.-H."/>
            <person name="Young C.-C."/>
        </authorList>
    </citation>
    <scope>NUCLEOTIDE SEQUENCE [LARGE SCALE GENOMIC DNA]</scope>
    <source>
        <strain evidence="4 5">CC-MHH1044</strain>
    </source>
</reference>
<evidence type="ECO:0000313" key="4">
    <source>
        <dbReference type="EMBL" id="THF74832.1"/>
    </source>
</evidence>
<protein>
    <submittedName>
        <fullName evidence="4">Alpha-L-rhamnosidase</fullName>
    </submittedName>
</protein>
<feature type="region of interest" description="Disordered" evidence="1">
    <location>
        <begin position="1"/>
        <end position="20"/>
    </location>
</feature>
<dbReference type="InterPro" id="IPR035398">
    <property type="entry name" value="Bac_rhamnosid_C"/>
</dbReference>
<dbReference type="AlphaFoldDB" id="A0A4S4BQF8"/>